<organism evidence="15 16">
    <name type="scientific">Qipengyuania polymorpha</name>
    <dbReference type="NCBI Taxonomy" id="2867234"/>
    <lineage>
        <taxon>Bacteria</taxon>
        <taxon>Pseudomonadati</taxon>
        <taxon>Pseudomonadota</taxon>
        <taxon>Alphaproteobacteria</taxon>
        <taxon>Sphingomonadales</taxon>
        <taxon>Erythrobacteraceae</taxon>
        <taxon>Qipengyuania</taxon>
    </lineage>
</organism>
<dbReference type="Proteomes" id="UP000783253">
    <property type="component" value="Unassembled WGS sequence"/>
</dbReference>
<feature type="domain" description="CoA carboxyltransferase N-terminal" evidence="14">
    <location>
        <begin position="23"/>
        <end position="282"/>
    </location>
</feature>
<feature type="binding site" evidence="13">
    <location>
        <position position="49"/>
    </location>
    <ligand>
        <name>Zn(2+)</name>
        <dbReference type="ChEBI" id="CHEBI:29105"/>
    </ligand>
</feature>
<evidence type="ECO:0000256" key="3">
    <source>
        <dbReference type="ARBA" id="ARBA00022679"/>
    </source>
</evidence>
<sequence length="282" mass="31098">MNWFTRVRNNISWLPKRTTDKDLWVKCPGCQQMVFGQEYAENKDVCPRCDHHGRIGADKRLALLLDEGFRTLPVPEVSEDPLKFRDSKKYTDRLKQARAKSPHKDAFLVGEGAIEGKPAVVGVQDFTFMGGSMGMAVGTAFCQGAERALTLRAPYIVVTAAGGARMQEGILSLMQMPKATVMTRRLKEAGLPYIVVLTDPTTGGVTASYAMLGDVHIAEPGALIGFAGQRVIQDTIREQLPDGFQRAEYLHKHGMVDMVVHRHDLRDTLATIIDYLAPAEAA</sequence>
<comment type="cofactor">
    <cofactor evidence="13">
        <name>Zn(2+)</name>
        <dbReference type="ChEBI" id="CHEBI:29105"/>
    </cofactor>
    <text evidence="13">Binds 1 zinc ion per subunit.</text>
</comment>
<dbReference type="Pfam" id="PF17848">
    <property type="entry name" value="Zn_ribbon_ACC"/>
    <property type="match status" value="1"/>
</dbReference>
<comment type="caution">
    <text evidence="15">The sequence shown here is derived from an EMBL/GenBank/DDBJ whole genome shotgun (WGS) entry which is preliminary data.</text>
</comment>
<evidence type="ECO:0000256" key="8">
    <source>
        <dbReference type="ARBA" id="ARBA00022833"/>
    </source>
</evidence>
<feature type="binding site" evidence="13">
    <location>
        <position position="46"/>
    </location>
    <ligand>
        <name>Zn(2+)</name>
        <dbReference type="ChEBI" id="CHEBI:29105"/>
    </ligand>
</feature>
<dbReference type="InterPro" id="IPR029045">
    <property type="entry name" value="ClpP/crotonase-like_dom_sf"/>
</dbReference>
<proteinExistence type="inferred from homology"/>
<dbReference type="PANTHER" id="PTHR42995:SF5">
    <property type="entry name" value="ACETYL-COENZYME A CARBOXYLASE CARBOXYL TRANSFERASE SUBUNIT BETA, CHLOROPLASTIC"/>
    <property type="match status" value="1"/>
</dbReference>
<evidence type="ECO:0000256" key="5">
    <source>
        <dbReference type="ARBA" id="ARBA00022741"/>
    </source>
</evidence>
<comment type="catalytic activity">
    <reaction evidence="13">
        <text>N(6)-carboxybiotinyl-L-lysyl-[protein] + acetyl-CoA = N(6)-biotinyl-L-lysyl-[protein] + malonyl-CoA</text>
        <dbReference type="Rhea" id="RHEA:54728"/>
        <dbReference type="Rhea" id="RHEA-COMP:10505"/>
        <dbReference type="Rhea" id="RHEA-COMP:10506"/>
        <dbReference type="ChEBI" id="CHEBI:57288"/>
        <dbReference type="ChEBI" id="CHEBI:57384"/>
        <dbReference type="ChEBI" id="CHEBI:83144"/>
        <dbReference type="ChEBI" id="CHEBI:83145"/>
        <dbReference type="EC" id="2.1.3.15"/>
    </reaction>
</comment>
<evidence type="ECO:0000259" key="14">
    <source>
        <dbReference type="PROSITE" id="PS50980"/>
    </source>
</evidence>
<comment type="pathway">
    <text evidence="13">Lipid metabolism; malonyl-CoA biosynthesis; malonyl-CoA from acetyl-CoA: step 1/1.</text>
</comment>
<dbReference type="SUPFAM" id="SSF52096">
    <property type="entry name" value="ClpP/crotonase"/>
    <property type="match status" value="1"/>
</dbReference>
<dbReference type="InterPro" id="IPR041010">
    <property type="entry name" value="Znf-ACC"/>
</dbReference>
<dbReference type="PROSITE" id="PS50980">
    <property type="entry name" value="COA_CT_NTER"/>
    <property type="match status" value="1"/>
</dbReference>
<keyword evidence="16" id="KW-1185">Reference proteome</keyword>
<dbReference type="InterPro" id="IPR011762">
    <property type="entry name" value="COA_CT_N"/>
</dbReference>
<dbReference type="PANTHER" id="PTHR42995">
    <property type="entry name" value="ACETYL-COENZYME A CARBOXYLASE CARBOXYL TRANSFERASE SUBUNIT BETA, CHLOROPLASTIC"/>
    <property type="match status" value="1"/>
</dbReference>
<evidence type="ECO:0000256" key="2">
    <source>
        <dbReference type="ARBA" id="ARBA00022516"/>
    </source>
</evidence>
<keyword evidence="7 13" id="KW-0276">Fatty acid metabolism</keyword>
<comment type="function">
    <text evidence="12 13">Component of the acetyl coenzyme A carboxylase (ACC) complex. Biotin carboxylase (BC) catalyzes the carboxylation of biotin on its carrier protein (BCCP) and then the CO(2) group is transferred by the transcarboxylase to acetyl-CoA to form malonyl-CoA.</text>
</comment>
<gene>
    <name evidence="13 15" type="primary">accD</name>
    <name evidence="15" type="ORF">K3152_03220</name>
</gene>
<feature type="binding site" evidence="13">
    <location>
        <position position="27"/>
    </location>
    <ligand>
        <name>Zn(2+)</name>
        <dbReference type="ChEBI" id="CHEBI:29105"/>
    </ligand>
</feature>
<dbReference type="InterPro" id="IPR034733">
    <property type="entry name" value="AcCoA_carboxyl_beta"/>
</dbReference>
<keyword evidence="11 13" id="KW-0275">Fatty acid biosynthesis</keyword>
<dbReference type="GO" id="GO:0003989">
    <property type="term" value="F:acetyl-CoA carboxylase activity"/>
    <property type="evidence" value="ECO:0007669"/>
    <property type="project" value="UniProtKB-EC"/>
</dbReference>
<dbReference type="Pfam" id="PF01039">
    <property type="entry name" value="Carboxyl_trans"/>
    <property type="match status" value="1"/>
</dbReference>
<dbReference type="EC" id="2.1.3.15" evidence="13"/>
<keyword evidence="9 13" id="KW-0067">ATP-binding</keyword>
<evidence type="ECO:0000313" key="15">
    <source>
        <dbReference type="EMBL" id="MBX7457248.1"/>
    </source>
</evidence>
<keyword evidence="2 13" id="KW-0444">Lipid biosynthesis</keyword>
<feature type="zinc finger region" description="C4-type" evidence="13">
    <location>
        <begin position="27"/>
        <end position="49"/>
    </location>
</feature>
<evidence type="ECO:0000256" key="9">
    <source>
        <dbReference type="ARBA" id="ARBA00022840"/>
    </source>
</evidence>
<comment type="similarity">
    <text evidence="13">Belongs to the AccD/PCCB family.</text>
</comment>
<feature type="binding site" evidence="13">
    <location>
        <position position="30"/>
    </location>
    <ligand>
        <name>Zn(2+)</name>
        <dbReference type="ChEBI" id="CHEBI:29105"/>
    </ligand>
</feature>
<accession>A0ABS7IUY7</accession>
<evidence type="ECO:0000256" key="6">
    <source>
        <dbReference type="ARBA" id="ARBA00022771"/>
    </source>
</evidence>
<comment type="subunit">
    <text evidence="13">Acetyl-CoA carboxylase is a heterohexamer composed of biotin carboxyl carrier protein (AccB), biotin carboxylase (AccC) and two subunits each of ACCase subunit alpha (AccA) and ACCase subunit beta (AccD).</text>
</comment>
<keyword evidence="10 13" id="KW-0443">Lipid metabolism</keyword>
<evidence type="ECO:0000256" key="11">
    <source>
        <dbReference type="ARBA" id="ARBA00023160"/>
    </source>
</evidence>
<keyword evidence="4 13" id="KW-0479">Metal-binding</keyword>
<name>A0ABS7IUY7_9SPHN</name>
<evidence type="ECO:0000256" key="13">
    <source>
        <dbReference type="HAMAP-Rule" id="MF_01395"/>
    </source>
</evidence>
<evidence type="ECO:0000256" key="1">
    <source>
        <dbReference type="ARBA" id="ARBA00004496"/>
    </source>
</evidence>
<evidence type="ECO:0000256" key="12">
    <source>
        <dbReference type="ARBA" id="ARBA00025280"/>
    </source>
</evidence>
<evidence type="ECO:0000313" key="16">
    <source>
        <dbReference type="Proteomes" id="UP000783253"/>
    </source>
</evidence>
<evidence type="ECO:0000256" key="10">
    <source>
        <dbReference type="ARBA" id="ARBA00023098"/>
    </source>
</evidence>
<dbReference type="InterPro" id="IPR000438">
    <property type="entry name" value="Acetyl_CoA_COase_Trfase_b_su"/>
</dbReference>
<keyword evidence="3 13" id="KW-0808">Transferase</keyword>
<comment type="subcellular location">
    <subcellularLocation>
        <location evidence="1 13">Cytoplasm</location>
    </subcellularLocation>
</comment>
<dbReference type="HAMAP" id="MF_01395">
    <property type="entry name" value="AcetylCoA_CT_beta"/>
    <property type="match status" value="1"/>
</dbReference>
<dbReference type="Gene3D" id="3.90.226.10">
    <property type="entry name" value="2-enoyl-CoA Hydratase, Chain A, domain 1"/>
    <property type="match status" value="1"/>
</dbReference>
<dbReference type="RefSeq" id="WP_221572574.1">
    <property type="nucleotide sequence ID" value="NZ_JAIGNK010000001.1"/>
</dbReference>
<dbReference type="PRINTS" id="PR01070">
    <property type="entry name" value="ACCCTRFRASEB"/>
</dbReference>
<evidence type="ECO:0000256" key="7">
    <source>
        <dbReference type="ARBA" id="ARBA00022832"/>
    </source>
</evidence>
<keyword evidence="13" id="KW-0963">Cytoplasm</keyword>
<dbReference type="NCBIfam" id="TIGR00515">
    <property type="entry name" value="accD"/>
    <property type="match status" value="1"/>
</dbReference>
<dbReference type="EMBL" id="JAIGNK010000001">
    <property type="protein sequence ID" value="MBX7457248.1"/>
    <property type="molecule type" value="Genomic_DNA"/>
</dbReference>
<keyword evidence="8 13" id="KW-0862">Zinc</keyword>
<keyword evidence="15" id="KW-0436">Ligase</keyword>
<reference evidence="15 16" key="1">
    <citation type="submission" date="2021-08" db="EMBL/GenBank/DDBJ databases">
        <title>Comparative Genomics Analysis of the Genus Qipengyuania Reveals Extensive Genetic Diversity and Metabolic Versatility, Including the Description of Fifteen Novel Species.</title>
        <authorList>
            <person name="Liu Y."/>
        </authorList>
    </citation>
    <scope>NUCLEOTIDE SEQUENCE [LARGE SCALE GENOMIC DNA]</scope>
    <source>
        <strain evidence="15 16">1NDH17</strain>
    </source>
</reference>
<protein>
    <recommendedName>
        <fullName evidence="13">Acetyl-coenzyme A carboxylase carboxyl transferase subunit beta</fullName>
        <shortName evidence="13">ACCase subunit beta</shortName>
        <shortName evidence="13">Acetyl-CoA carboxylase carboxyltransferase subunit beta</shortName>
        <ecNumber evidence="13">2.1.3.15</ecNumber>
    </recommendedName>
</protein>
<evidence type="ECO:0000256" key="4">
    <source>
        <dbReference type="ARBA" id="ARBA00022723"/>
    </source>
</evidence>
<keyword evidence="5 13" id="KW-0547">Nucleotide-binding</keyword>
<keyword evidence="6 13" id="KW-0863">Zinc-finger</keyword>